<dbReference type="GO" id="GO:0005829">
    <property type="term" value="C:cytosol"/>
    <property type="evidence" value="ECO:0007669"/>
    <property type="project" value="UniProtKB-SubCell"/>
</dbReference>
<feature type="binding site" evidence="18">
    <location>
        <position position="163"/>
    </location>
    <ligand>
        <name>substrate</name>
    </ligand>
</feature>
<evidence type="ECO:0000256" key="13">
    <source>
        <dbReference type="ARBA" id="ARBA00023011"/>
    </source>
</evidence>
<keyword evidence="11 18" id="KW-0067">ATP-binding</keyword>
<protein>
    <recommendedName>
        <fullName evidence="17">Phosphomevalonate kinase</fullName>
        <ecNumber evidence="3">2.7.4.2</ecNumber>
    </recommendedName>
</protein>
<evidence type="ECO:0000256" key="1">
    <source>
        <dbReference type="ARBA" id="ARBA00004514"/>
    </source>
</evidence>
<gene>
    <name evidence="19" type="ORF">GBAR_LOCUS13232</name>
</gene>
<dbReference type="Proteomes" id="UP001174909">
    <property type="component" value="Unassembled WGS sequence"/>
</dbReference>
<dbReference type="EMBL" id="CASHTH010001963">
    <property type="protein sequence ID" value="CAI8022557.1"/>
    <property type="molecule type" value="Genomic_DNA"/>
</dbReference>
<dbReference type="AlphaFoldDB" id="A0AA35WQG3"/>
<evidence type="ECO:0000256" key="5">
    <source>
        <dbReference type="ARBA" id="ARBA00022516"/>
    </source>
</evidence>
<keyword evidence="4" id="KW-0963">Cytoplasm</keyword>
<proteinExistence type="predicted"/>
<comment type="caution">
    <text evidence="19">The sequence shown here is derived from an EMBL/GenBank/DDBJ whole genome shotgun (WGS) entry which is preliminary data.</text>
</comment>
<dbReference type="PANTHER" id="PTHR13101:SF1">
    <property type="entry name" value="PHOSPHOMEVALONATE KINASE"/>
    <property type="match status" value="1"/>
</dbReference>
<keyword evidence="8 18" id="KW-0547">Nucleotide-binding</keyword>
<evidence type="ECO:0000256" key="18">
    <source>
        <dbReference type="PIRSR" id="PIRSR036639-1"/>
    </source>
</evidence>
<keyword evidence="14" id="KW-0443">Lipid metabolism</keyword>
<evidence type="ECO:0000256" key="15">
    <source>
        <dbReference type="ARBA" id="ARBA00023166"/>
    </source>
</evidence>
<keyword evidence="12" id="KW-0752">Steroid biosynthesis</keyword>
<dbReference type="GO" id="GO:0019287">
    <property type="term" value="P:isopentenyl diphosphate biosynthetic process, mevalonate pathway"/>
    <property type="evidence" value="ECO:0007669"/>
    <property type="project" value="TreeGrafter"/>
</dbReference>
<feature type="binding site" evidence="18">
    <location>
        <position position="135"/>
    </location>
    <ligand>
        <name>ATP</name>
        <dbReference type="ChEBI" id="CHEBI:30616"/>
    </ligand>
</feature>
<keyword evidence="15" id="KW-1207">Sterol metabolism</keyword>
<keyword evidence="16" id="KW-0753">Steroid metabolism</keyword>
<evidence type="ECO:0000256" key="12">
    <source>
        <dbReference type="ARBA" id="ARBA00022955"/>
    </source>
</evidence>
<evidence type="ECO:0000256" key="3">
    <source>
        <dbReference type="ARBA" id="ARBA00012958"/>
    </source>
</evidence>
<dbReference type="GO" id="GO:0005524">
    <property type="term" value="F:ATP binding"/>
    <property type="evidence" value="ECO:0007669"/>
    <property type="project" value="UniProtKB-KW"/>
</dbReference>
<name>A0AA35WQG3_GEOBA</name>
<dbReference type="EC" id="2.7.4.2" evidence="3"/>
<evidence type="ECO:0000256" key="16">
    <source>
        <dbReference type="ARBA" id="ARBA00023221"/>
    </source>
</evidence>
<evidence type="ECO:0000256" key="8">
    <source>
        <dbReference type="ARBA" id="ARBA00022741"/>
    </source>
</evidence>
<dbReference type="Pfam" id="PF04275">
    <property type="entry name" value="P-mevalo_kinase"/>
    <property type="match status" value="1"/>
</dbReference>
<evidence type="ECO:0000256" key="14">
    <source>
        <dbReference type="ARBA" id="ARBA00023098"/>
    </source>
</evidence>
<dbReference type="InterPro" id="IPR027417">
    <property type="entry name" value="P-loop_NTPase"/>
</dbReference>
<evidence type="ECO:0000256" key="4">
    <source>
        <dbReference type="ARBA" id="ARBA00022490"/>
    </source>
</evidence>
<evidence type="ECO:0000256" key="7">
    <source>
        <dbReference type="ARBA" id="ARBA00022679"/>
    </source>
</evidence>
<evidence type="ECO:0000313" key="20">
    <source>
        <dbReference type="Proteomes" id="UP001174909"/>
    </source>
</evidence>
<evidence type="ECO:0000256" key="9">
    <source>
        <dbReference type="ARBA" id="ARBA00022777"/>
    </source>
</evidence>
<comment type="subcellular location">
    <subcellularLocation>
        <location evidence="1">Cytoplasm</location>
        <location evidence="1">Cytosol</location>
    </subcellularLocation>
</comment>
<evidence type="ECO:0000256" key="2">
    <source>
        <dbReference type="ARBA" id="ARBA00005017"/>
    </source>
</evidence>
<keyword evidence="5" id="KW-0444">Lipid biosynthesis</keyword>
<keyword evidence="7" id="KW-0808">Transferase</keyword>
<dbReference type="Gene3D" id="3.40.50.300">
    <property type="entry name" value="P-loop containing nucleotide triphosphate hydrolases"/>
    <property type="match status" value="1"/>
</dbReference>
<feature type="binding site" evidence="18">
    <location>
        <position position="173"/>
    </location>
    <ligand>
        <name>ATP</name>
        <dbReference type="ChEBI" id="CHEBI:30616"/>
    </ligand>
</feature>
<evidence type="ECO:0000256" key="6">
    <source>
        <dbReference type="ARBA" id="ARBA00022548"/>
    </source>
</evidence>
<keyword evidence="20" id="KW-1185">Reference proteome</keyword>
<comment type="pathway">
    <text evidence="2">Isoprenoid biosynthesis; isopentenyl diphosphate biosynthesis via mevalonate pathway; isopentenyl diphosphate from (R)-mevalonate: step 2/3.</text>
</comment>
<feature type="binding site" evidence="18">
    <location>
        <begin position="14"/>
        <end position="20"/>
    </location>
    <ligand>
        <name>ATP</name>
        <dbReference type="ChEBI" id="CHEBI:30616"/>
    </ligand>
</feature>
<dbReference type="PANTHER" id="PTHR13101">
    <property type="entry name" value="PHOSPHOMEVALONATE KINASE"/>
    <property type="match status" value="1"/>
</dbReference>
<evidence type="ECO:0000256" key="17">
    <source>
        <dbReference type="ARBA" id="ARBA00034549"/>
    </source>
</evidence>
<keyword evidence="9 19" id="KW-0418">Kinase</keyword>
<dbReference type="PIRSF" id="PIRSF036639">
    <property type="entry name" value="PMK_anim"/>
    <property type="match status" value="1"/>
</dbReference>
<evidence type="ECO:0000313" key="19">
    <source>
        <dbReference type="EMBL" id="CAI8022557.1"/>
    </source>
</evidence>
<sequence length="187" mass="21481">MALQPVLVIVLCGKRKSGKDHVAERLKLMLKDVLAVLQLSKPLKEQYAKEHGLDAERLLDSSSYKETYRRDMIRWGEERRDRDPAHFCRLATAEADKPVWLVCDARRPTDMDYFTSHYPTLTVKVCASEDVRKERGWVWTDGVDNAPSECALDDYSCQMLLSNNGDNVMLTQQLEQICDLAFSKLKL</sequence>
<keyword evidence="6" id="KW-0153">Cholesterol metabolism</keyword>
<organism evidence="19 20">
    <name type="scientific">Geodia barretti</name>
    <name type="common">Barrett's horny sponge</name>
    <dbReference type="NCBI Taxonomy" id="519541"/>
    <lineage>
        <taxon>Eukaryota</taxon>
        <taxon>Metazoa</taxon>
        <taxon>Porifera</taxon>
        <taxon>Demospongiae</taxon>
        <taxon>Heteroscleromorpha</taxon>
        <taxon>Tetractinellida</taxon>
        <taxon>Astrophorina</taxon>
        <taxon>Geodiidae</taxon>
        <taxon>Geodia</taxon>
    </lineage>
</organism>
<evidence type="ECO:0000256" key="10">
    <source>
        <dbReference type="ARBA" id="ARBA00022778"/>
    </source>
</evidence>
<keyword evidence="13" id="KW-0756">Sterol biosynthesis</keyword>
<evidence type="ECO:0000256" key="11">
    <source>
        <dbReference type="ARBA" id="ARBA00022840"/>
    </source>
</evidence>
<reference evidence="19" key="1">
    <citation type="submission" date="2023-03" db="EMBL/GenBank/DDBJ databases">
        <authorList>
            <person name="Steffen K."/>
            <person name="Cardenas P."/>
        </authorList>
    </citation>
    <scope>NUCLEOTIDE SEQUENCE</scope>
</reference>
<accession>A0AA35WQG3</accession>
<dbReference type="InterPro" id="IPR005919">
    <property type="entry name" value="Pmev_kin_anim"/>
</dbReference>
<dbReference type="GO" id="GO:0004631">
    <property type="term" value="F:phosphomevalonate kinase activity"/>
    <property type="evidence" value="ECO:0007669"/>
    <property type="project" value="UniProtKB-EC"/>
</dbReference>
<keyword evidence="10" id="KW-0152">Cholesterol biosynthesis</keyword>
<dbReference type="GO" id="GO:0006695">
    <property type="term" value="P:cholesterol biosynthetic process"/>
    <property type="evidence" value="ECO:0007669"/>
    <property type="project" value="UniProtKB-KW"/>
</dbReference>